<dbReference type="EMBL" id="CP036526">
    <property type="protein sequence ID" value="QDT08694.1"/>
    <property type="molecule type" value="Genomic_DNA"/>
</dbReference>
<reference evidence="1 2" key="1">
    <citation type="submission" date="2019-02" db="EMBL/GenBank/DDBJ databases">
        <title>Deep-cultivation of Planctomycetes and their phenomic and genomic characterization uncovers novel biology.</title>
        <authorList>
            <person name="Wiegand S."/>
            <person name="Jogler M."/>
            <person name="Boedeker C."/>
            <person name="Pinto D."/>
            <person name="Vollmers J."/>
            <person name="Rivas-Marin E."/>
            <person name="Kohn T."/>
            <person name="Peeters S.H."/>
            <person name="Heuer A."/>
            <person name="Rast P."/>
            <person name="Oberbeckmann S."/>
            <person name="Bunk B."/>
            <person name="Jeske O."/>
            <person name="Meyerdierks A."/>
            <person name="Storesund J.E."/>
            <person name="Kallscheuer N."/>
            <person name="Luecker S."/>
            <person name="Lage O.M."/>
            <person name="Pohl T."/>
            <person name="Merkel B.J."/>
            <person name="Hornburger P."/>
            <person name="Mueller R.-W."/>
            <person name="Bruemmer F."/>
            <person name="Labrenz M."/>
            <person name="Spormann A.M."/>
            <person name="Op den Camp H."/>
            <person name="Overmann J."/>
            <person name="Amann R."/>
            <person name="Jetten M.S.M."/>
            <person name="Mascher T."/>
            <person name="Medema M.H."/>
            <person name="Devos D.P."/>
            <person name="Kaster A.-K."/>
            <person name="Ovreas L."/>
            <person name="Rohde M."/>
            <person name="Galperin M.Y."/>
            <person name="Jogler C."/>
        </authorList>
    </citation>
    <scope>NUCLEOTIDE SEQUENCE [LARGE SCALE GENOMIC DNA]</scope>
    <source>
        <strain evidence="1 2">K23_9</strain>
    </source>
</reference>
<dbReference type="Proteomes" id="UP000319817">
    <property type="component" value="Chromosome"/>
</dbReference>
<gene>
    <name evidence="1" type="ORF">K239x_06350</name>
</gene>
<evidence type="ECO:0000313" key="2">
    <source>
        <dbReference type="Proteomes" id="UP000319817"/>
    </source>
</evidence>
<organism evidence="1 2">
    <name type="scientific">Stieleria marina</name>
    <dbReference type="NCBI Taxonomy" id="1930275"/>
    <lineage>
        <taxon>Bacteria</taxon>
        <taxon>Pseudomonadati</taxon>
        <taxon>Planctomycetota</taxon>
        <taxon>Planctomycetia</taxon>
        <taxon>Pirellulales</taxon>
        <taxon>Pirellulaceae</taxon>
        <taxon>Stieleria</taxon>
    </lineage>
</organism>
<protein>
    <submittedName>
        <fullName evidence="1">Uncharacterized protein</fullName>
    </submittedName>
</protein>
<accession>A0A517NNK6</accession>
<evidence type="ECO:0000313" key="1">
    <source>
        <dbReference type="EMBL" id="QDT08694.1"/>
    </source>
</evidence>
<dbReference type="AlphaFoldDB" id="A0A517NNK6"/>
<name>A0A517NNK6_9BACT</name>
<proteinExistence type="predicted"/>
<keyword evidence="2" id="KW-1185">Reference proteome</keyword>
<sequence length="126" mass="13496">MMHHHGEFASAGDLAVHVQRQHHDDVANGDDFHWHLVLPRDLDGDGDESNDNLPVGVAINAAVGTGLSVGSATGQFVEGERLLFDIFCRDDSAAGQVSFSRLQTGRLASNVRPAVHTCAVLCVIRV</sequence>